<comment type="caution">
    <text evidence="3">The sequence shown here is derived from an EMBL/GenBank/DDBJ whole genome shotgun (WGS) entry which is preliminary data.</text>
</comment>
<keyword evidence="4" id="KW-1185">Reference proteome</keyword>
<name>A0ABT9U974_PAEHA</name>
<gene>
    <name evidence="3" type="ORF">J2T15_005670</name>
</gene>
<proteinExistence type="predicted"/>
<keyword evidence="2" id="KW-1133">Transmembrane helix</keyword>
<feature type="compositionally biased region" description="Basic and acidic residues" evidence="1">
    <location>
        <begin position="1"/>
        <end position="16"/>
    </location>
</feature>
<feature type="transmembrane region" description="Helical" evidence="2">
    <location>
        <begin position="37"/>
        <end position="58"/>
    </location>
</feature>
<evidence type="ECO:0000256" key="1">
    <source>
        <dbReference type="SAM" id="MobiDB-lite"/>
    </source>
</evidence>
<reference evidence="3 4" key="1">
    <citation type="submission" date="2023-07" db="EMBL/GenBank/DDBJ databases">
        <title>Sorghum-associated microbial communities from plants grown in Nebraska, USA.</title>
        <authorList>
            <person name="Schachtman D."/>
        </authorList>
    </citation>
    <scope>NUCLEOTIDE SEQUENCE [LARGE SCALE GENOMIC DNA]</scope>
    <source>
        <strain evidence="3 4">CC482</strain>
    </source>
</reference>
<dbReference type="InterPro" id="IPR018750">
    <property type="entry name" value="DUF2306_membrane"/>
</dbReference>
<feature type="transmembrane region" description="Helical" evidence="2">
    <location>
        <begin position="119"/>
        <end position="138"/>
    </location>
</feature>
<organism evidence="3 4">
    <name type="scientific">Paenibacillus harenae</name>
    <dbReference type="NCBI Taxonomy" id="306543"/>
    <lineage>
        <taxon>Bacteria</taxon>
        <taxon>Bacillati</taxon>
        <taxon>Bacillota</taxon>
        <taxon>Bacilli</taxon>
        <taxon>Bacillales</taxon>
        <taxon>Paenibacillaceae</taxon>
        <taxon>Paenibacillus</taxon>
    </lineage>
</organism>
<feature type="region of interest" description="Disordered" evidence="1">
    <location>
        <begin position="1"/>
        <end position="30"/>
    </location>
</feature>
<sequence>MKVNVNDDGREHDESRLNQSRKRASRKAKAQAKSDSAGWLMSAALLLLSAIPLLFGAFRLTELAGGAELLPADARFSASPLPVVLHILCAAVFTILGAFQFAPGFRRRRPGWHRAAGRLLVLCGLLVGISGLWMTLLYPSKEGTGELLYAMRLLFGFAMVVSVYLGYAAIRRGDLIRHRAWMIRGYAIGLGAGTQVLTVAAGTLISGPPSVLGGDLLNGAAWVINLAVAEWAIRKPPAPPKQQQAHANLR</sequence>
<protein>
    <submittedName>
        <fullName evidence="3">Membrane protein</fullName>
    </submittedName>
</protein>
<dbReference type="RefSeq" id="WP_307208233.1">
    <property type="nucleotide sequence ID" value="NZ_JAUSSU010000016.1"/>
</dbReference>
<dbReference type="Pfam" id="PF10067">
    <property type="entry name" value="DUF2306"/>
    <property type="match status" value="1"/>
</dbReference>
<accession>A0ABT9U974</accession>
<feature type="transmembrane region" description="Helical" evidence="2">
    <location>
        <begin position="150"/>
        <end position="170"/>
    </location>
</feature>
<feature type="transmembrane region" description="Helical" evidence="2">
    <location>
        <begin position="78"/>
        <end position="99"/>
    </location>
</feature>
<keyword evidence="2" id="KW-0472">Membrane</keyword>
<keyword evidence="2" id="KW-0812">Transmembrane</keyword>
<dbReference type="Proteomes" id="UP001229346">
    <property type="component" value="Unassembled WGS sequence"/>
</dbReference>
<feature type="transmembrane region" description="Helical" evidence="2">
    <location>
        <begin position="182"/>
        <end position="204"/>
    </location>
</feature>
<feature type="compositionally biased region" description="Basic residues" evidence="1">
    <location>
        <begin position="19"/>
        <end position="30"/>
    </location>
</feature>
<evidence type="ECO:0000313" key="3">
    <source>
        <dbReference type="EMBL" id="MDQ0116194.1"/>
    </source>
</evidence>
<dbReference type="EMBL" id="JAUSSU010000016">
    <property type="protein sequence ID" value="MDQ0116194.1"/>
    <property type="molecule type" value="Genomic_DNA"/>
</dbReference>
<evidence type="ECO:0000256" key="2">
    <source>
        <dbReference type="SAM" id="Phobius"/>
    </source>
</evidence>
<evidence type="ECO:0000313" key="4">
    <source>
        <dbReference type="Proteomes" id="UP001229346"/>
    </source>
</evidence>